<name>X0YGN3_9ZZZZ</name>
<dbReference type="SUPFAM" id="SSF53649">
    <property type="entry name" value="Alkaline phosphatase-like"/>
    <property type="match status" value="1"/>
</dbReference>
<proteinExistence type="predicted"/>
<organism evidence="1">
    <name type="scientific">marine sediment metagenome</name>
    <dbReference type="NCBI Taxonomy" id="412755"/>
    <lineage>
        <taxon>unclassified sequences</taxon>
        <taxon>metagenomes</taxon>
        <taxon>ecological metagenomes</taxon>
    </lineage>
</organism>
<dbReference type="InterPro" id="IPR017850">
    <property type="entry name" value="Alkaline_phosphatase_core_sf"/>
</dbReference>
<dbReference type="Gene3D" id="3.40.720.10">
    <property type="entry name" value="Alkaline Phosphatase, subunit A"/>
    <property type="match status" value="1"/>
</dbReference>
<gene>
    <name evidence="1" type="ORF">S01H1_83580</name>
</gene>
<dbReference type="EMBL" id="BARS01056851">
    <property type="protein sequence ID" value="GAG46372.1"/>
    <property type="molecule type" value="Genomic_DNA"/>
</dbReference>
<dbReference type="AlphaFoldDB" id="X0YGN3"/>
<reference evidence="1" key="1">
    <citation type="journal article" date="2014" name="Front. Microbiol.">
        <title>High frequency of phylogenetically diverse reductive dehalogenase-homologous genes in deep subseafloor sedimentary metagenomes.</title>
        <authorList>
            <person name="Kawai M."/>
            <person name="Futagami T."/>
            <person name="Toyoda A."/>
            <person name="Takaki Y."/>
            <person name="Nishi S."/>
            <person name="Hori S."/>
            <person name="Arai W."/>
            <person name="Tsubouchi T."/>
            <person name="Morono Y."/>
            <person name="Uchiyama I."/>
            <person name="Ito T."/>
            <person name="Fujiyama A."/>
            <person name="Inagaki F."/>
            <person name="Takami H."/>
        </authorList>
    </citation>
    <scope>NUCLEOTIDE SEQUENCE</scope>
    <source>
        <strain evidence="1">Expedition CK06-06</strain>
    </source>
</reference>
<sequence>MGNKGGSLGQTYSHYVIMDGAKKFIRDNKNSPFFCYLPVTPPHGIFCLPEDDPAWALYRDKPWDESARKYAAMVTML</sequence>
<evidence type="ECO:0008006" key="2">
    <source>
        <dbReference type="Google" id="ProtNLM"/>
    </source>
</evidence>
<accession>X0YGN3</accession>
<protein>
    <recommendedName>
        <fullName evidence="2">Sulfatase N-terminal domain-containing protein</fullName>
    </recommendedName>
</protein>
<feature type="non-terminal residue" evidence="1">
    <location>
        <position position="77"/>
    </location>
</feature>
<evidence type="ECO:0000313" key="1">
    <source>
        <dbReference type="EMBL" id="GAG46372.1"/>
    </source>
</evidence>
<comment type="caution">
    <text evidence="1">The sequence shown here is derived from an EMBL/GenBank/DDBJ whole genome shotgun (WGS) entry which is preliminary data.</text>
</comment>